<name>A0ABP0U8B5_9BRYO</name>
<feature type="region of interest" description="Disordered" evidence="2">
    <location>
        <begin position="268"/>
        <end position="315"/>
    </location>
</feature>
<dbReference type="Proteomes" id="UP001497512">
    <property type="component" value="Chromosome 2"/>
</dbReference>
<evidence type="ECO:0000313" key="5">
    <source>
        <dbReference type="Proteomes" id="UP001497512"/>
    </source>
</evidence>
<evidence type="ECO:0000256" key="2">
    <source>
        <dbReference type="SAM" id="MobiDB-lite"/>
    </source>
</evidence>
<dbReference type="SUPFAM" id="SSF57756">
    <property type="entry name" value="Retrovirus zinc finger-like domains"/>
    <property type="match status" value="1"/>
</dbReference>
<reference evidence="4" key="1">
    <citation type="submission" date="2024-02" db="EMBL/GenBank/DDBJ databases">
        <authorList>
            <consortium name="ELIXIR-Norway"/>
            <consortium name="Elixir Norway"/>
        </authorList>
    </citation>
    <scope>NUCLEOTIDE SEQUENCE</scope>
</reference>
<dbReference type="EMBL" id="OZ019894">
    <property type="protein sequence ID" value="CAK9215309.1"/>
    <property type="molecule type" value="Genomic_DNA"/>
</dbReference>
<dbReference type="InterPro" id="IPR001878">
    <property type="entry name" value="Znf_CCHC"/>
</dbReference>
<proteinExistence type="predicted"/>
<gene>
    <name evidence="4" type="ORF">CSSPTR1EN2_LOCUS12667</name>
</gene>
<keyword evidence="1" id="KW-0479">Metal-binding</keyword>
<feature type="compositionally biased region" description="Polar residues" evidence="2">
    <location>
        <begin position="272"/>
        <end position="281"/>
    </location>
</feature>
<keyword evidence="5" id="KW-1185">Reference proteome</keyword>
<keyword evidence="1" id="KW-0862">Zinc</keyword>
<keyword evidence="1" id="KW-0863">Zinc-finger</keyword>
<dbReference type="Gene3D" id="4.10.60.10">
    <property type="entry name" value="Zinc finger, CCHC-type"/>
    <property type="match status" value="1"/>
</dbReference>
<sequence length="315" mass="34510">MEAADSILPPLDSRLCEIMYLSILEMAASDPDLPLSKVKSAGFAAPSVEAPEASGARNTWKKQAARLVKELPHPSLNALPGNESRISSPMGEDTQGPLPIDYTLEIVVVFPLDMVLDMQKCAAQRARKTVIGRTLGGRASYKDLVDCLKLHLPAPFVTITLLTRGYFEILFEEEEGARATRKLAAVEWSSIGEVLDIESPDSYIKRLAGPMVIVKVRDISKLAGIIRMPSMSEGADTRETTAQRILYSGLSNQCRKCRRFGHLARACPHSKLPTQEGNTSAKPPPKGSWKSAPKKTPGAQRWRQTMANSAEEQQD</sequence>
<protein>
    <recommendedName>
        <fullName evidence="3">CCHC-type domain-containing protein</fullName>
    </recommendedName>
</protein>
<feature type="compositionally biased region" description="Polar residues" evidence="2">
    <location>
        <begin position="302"/>
        <end position="315"/>
    </location>
</feature>
<dbReference type="PROSITE" id="PS50158">
    <property type="entry name" value="ZF_CCHC"/>
    <property type="match status" value="1"/>
</dbReference>
<dbReference type="InterPro" id="IPR036875">
    <property type="entry name" value="Znf_CCHC_sf"/>
</dbReference>
<feature type="domain" description="CCHC-type" evidence="3">
    <location>
        <begin position="254"/>
        <end position="268"/>
    </location>
</feature>
<evidence type="ECO:0000256" key="1">
    <source>
        <dbReference type="PROSITE-ProRule" id="PRU00047"/>
    </source>
</evidence>
<evidence type="ECO:0000313" key="4">
    <source>
        <dbReference type="EMBL" id="CAK9215309.1"/>
    </source>
</evidence>
<accession>A0ABP0U8B5</accession>
<organism evidence="4 5">
    <name type="scientific">Sphagnum troendelagicum</name>
    <dbReference type="NCBI Taxonomy" id="128251"/>
    <lineage>
        <taxon>Eukaryota</taxon>
        <taxon>Viridiplantae</taxon>
        <taxon>Streptophyta</taxon>
        <taxon>Embryophyta</taxon>
        <taxon>Bryophyta</taxon>
        <taxon>Sphagnophytina</taxon>
        <taxon>Sphagnopsida</taxon>
        <taxon>Sphagnales</taxon>
        <taxon>Sphagnaceae</taxon>
        <taxon>Sphagnum</taxon>
    </lineage>
</organism>
<evidence type="ECO:0000259" key="3">
    <source>
        <dbReference type="PROSITE" id="PS50158"/>
    </source>
</evidence>